<name>A0A2I0QTU8_9BACI</name>
<comment type="caution">
    <text evidence="11">The sequence shown here is derived from an EMBL/GenBank/DDBJ whole genome shotgun (WGS) entry which is preliminary data.</text>
</comment>
<feature type="active site" description="Charge relay system" evidence="5 6">
    <location>
        <position position="447"/>
    </location>
</feature>
<protein>
    <submittedName>
        <fullName evidence="11">Peptidase S8</fullName>
    </submittedName>
</protein>
<dbReference type="PANTHER" id="PTHR43806">
    <property type="entry name" value="PEPTIDASE S8"/>
    <property type="match status" value="1"/>
</dbReference>
<dbReference type="Gene3D" id="3.50.30.30">
    <property type="match status" value="1"/>
</dbReference>
<feature type="active site" description="Charge relay system" evidence="5 6">
    <location>
        <position position="124"/>
    </location>
</feature>
<dbReference type="Proteomes" id="UP000243524">
    <property type="component" value="Unassembled WGS sequence"/>
</dbReference>
<dbReference type="AlphaFoldDB" id="A0A2I0QTU8"/>
<evidence type="ECO:0000256" key="5">
    <source>
        <dbReference type="PIRSR" id="PIRSR615500-1"/>
    </source>
</evidence>
<evidence type="ECO:0000256" key="4">
    <source>
        <dbReference type="ARBA" id="ARBA00022825"/>
    </source>
</evidence>
<evidence type="ECO:0000256" key="9">
    <source>
        <dbReference type="SAM" id="SignalP"/>
    </source>
</evidence>
<keyword evidence="2 6" id="KW-0645">Protease</keyword>
<dbReference type="GO" id="GO:0006508">
    <property type="term" value="P:proteolysis"/>
    <property type="evidence" value="ECO:0007669"/>
    <property type="project" value="UniProtKB-KW"/>
</dbReference>
<dbReference type="PROSITE" id="PS51892">
    <property type="entry name" value="SUBTILASE"/>
    <property type="match status" value="1"/>
</dbReference>
<evidence type="ECO:0000256" key="1">
    <source>
        <dbReference type="ARBA" id="ARBA00011073"/>
    </source>
</evidence>
<dbReference type="PRINTS" id="PR00723">
    <property type="entry name" value="SUBTILISIN"/>
</dbReference>
<dbReference type="PROSITE" id="PS00138">
    <property type="entry name" value="SUBTILASE_SER"/>
    <property type="match status" value="1"/>
</dbReference>
<dbReference type="EMBL" id="PJNH01000002">
    <property type="protein sequence ID" value="PKR77746.1"/>
    <property type="molecule type" value="Genomic_DNA"/>
</dbReference>
<dbReference type="Pfam" id="PF00082">
    <property type="entry name" value="Peptidase_S8"/>
    <property type="match status" value="1"/>
</dbReference>
<dbReference type="InterPro" id="IPR036852">
    <property type="entry name" value="Peptidase_S8/S53_dom_sf"/>
</dbReference>
<feature type="signal peptide" evidence="9">
    <location>
        <begin position="1"/>
        <end position="20"/>
    </location>
</feature>
<dbReference type="InterPro" id="IPR000209">
    <property type="entry name" value="Peptidase_S8/S53_dom"/>
</dbReference>
<evidence type="ECO:0000256" key="8">
    <source>
        <dbReference type="SAM" id="MobiDB-lite"/>
    </source>
</evidence>
<accession>A0A2I0QTU8</accession>
<comment type="similarity">
    <text evidence="1 6 7">Belongs to the peptidase S8 family.</text>
</comment>
<reference evidence="11 12" key="1">
    <citation type="submission" date="2017-06" db="EMBL/GenBank/DDBJ databases">
        <title>the draft geome sequence of Illustriluteabacillus marina B3227.</title>
        <authorList>
            <person name="He R.-H."/>
            <person name="Du Z.-J."/>
        </authorList>
    </citation>
    <scope>NUCLEOTIDE SEQUENCE [LARGE SCALE GENOMIC DNA]</scope>
    <source>
        <strain evidence="11 12">B3227</strain>
    </source>
</reference>
<dbReference type="InterPro" id="IPR023828">
    <property type="entry name" value="Peptidase_S8_Ser-AS"/>
</dbReference>
<dbReference type="InterPro" id="IPR015500">
    <property type="entry name" value="Peptidase_S8_subtilisin-rel"/>
</dbReference>
<proteinExistence type="inferred from homology"/>
<keyword evidence="12" id="KW-1185">Reference proteome</keyword>
<sequence length="702" mass="77575">MRVAITIFLLTFFFPIMTSASEETYIIEVSEDPTEVKQQIEKYHPLLEVEYVYDTIMQAVAVSGDERHIEKLHQESFTQSIHQTQIYSTPAQQKNNQHDHELPISHRPPNVETTGEGVKIGVIDTGIDHTHPALSDNYKGGFDLVDHDDDPMETTPEQGAPTMHGTHVAGIIAANDDDIQGVAPGAEIYAYRALGPGGSGSSAQVMAAIERSVKDGMDILNLSLGTSINSPDEPMTLAVNKAVELGVTVVVANGNSGPDSWTVGSPATADRAISVGAAQSEAEIPVLQIEDKEIPIRSLPLTKPWTLSKKYPVTTVSDPRNLGQTIQDRIVLIEKDERPYIELVSQAISKGATAIIFTSNEGDDPNQWEWVDVSVPVAYVTKEEADQITQSDEWLATTYETINEQMAPFSSRGPVASNWDIKPDIIAPGVDILSTVPGGYASLQGTSMAAPYITGVVALLKEQYPDESPEQLKNRLQSSSDMLQKINPSEQGSGHVDAESALEAKYTIEDSVIQWDIIEDSTEHQHEITIKNHSGETLPIKWNIPKRLKGLQWDLPLSTHIPPQTEETFPLKIRAHRTMLPPGVQEGFITLEIDHEKRNLPYLFVHQTADYPRVTGLTFEENPFHQQKELSIYLAEAADSLEVTLFSQDLSDQTTILQTEDLEAGVFNKTFESQELPSGKFQVIVTTRQGEETFTETFEIYL</sequence>
<feature type="chain" id="PRO_5014112522" evidence="9">
    <location>
        <begin position="21"/>
        <end position="702"/>
    </location>
</feature>
<evidence type="ECO:0000313" key="12">
    <source>
        <dbReference type="Proteomes" id="UP000243524"/>
    </source>
</evidence>
<keyword evidence="3 6" id="KW-0378">Hydrolase</keyword>
<dbReference type="InterPro" id="IPR023827">
    <property type="entry name" value="Peptidase_S8_Asp-AS"/>
</dbReference>
<evidence type="ECO:0000256" key="3">
    <source>
        <dbReference type="ARBA" id="ARBA00022801"/>
    </source>
</evidence>
<evidence type="ECO:0000256" key="7">
    <source>
        <dbReference type="RuleBase" id="RU003355"/>
    </source>
</evidence>
<evidence type="ECO:0000256" key="2">
    <source>
        <dbReference type="ARBA" id="ARBA00022670"/>
    </source>
</evidence>
<dbReference type="PROSITE" id="PS00136">
    <property type="entry name" value="SUBTILASE_ASP"/>
    <property type="match status" value="1"/>
</dbReference>
<gene>
    <name evidence="11" type="ORF">CEY16_07385</name>
</gene>
<feature type="region of interest" description="Disordered" evidence="8">
    <location>
        <begin position="90"/>
        <end position="115"/>
    </location>
</feature>
<dbReference type="CDD" id="cd07474">
    <property type="entry name" value="Peptidases_S8_subtilisin_Vpr-like"/>
    <property type="match status" value="1"/>
</dbReference>
<organism evidence="11 12">
    <name type="scientific">Halalkalibacillus sediminis</name>
    <dbReference type="NCBI Taxonomy" id="2018042"/>
    <lineage>
        <taxon>Bacteria</taxon>
        <taxon>Bacillati</taxon>
        <taxon>Bacillota</taxon>
        <taxon>Bacilli</taxon>
        <taxon>Bacillales</taxon>
        <taxon>Bacillaceae</taxon>
        <taxon>Halalkalibacillus</taxon>
    </lineage>
</organism>
<keyword evidence="9" id="KW-0732">Signal</keyword>
<dbReference type="PROSITE" id="PS00137">
    <property type="entry name" value="SUBTILASE_HIS"/>
    <property type="match status" value="1"/>
</dbReference>
<dbReference type="InterPro" id="IPR034213">
    <property type="entry name" value="S8_Vpr-like"/>
</dbReference>
<feature type="domain" description="Peptidase S8/S53" evidence="10">
    <location>
        <begin position="115"/>
        <end position="494"/>
    </location>
</feature>
<dbReference type="InterPro" id="IPR022398">
    <property type="entry name" value="Peptidase_S8_His-AS"/>
</dbReference>
<dbReference type="SUPFAM" id="SSF52743">
    <property type="entry name" value="Subtilisin-like"/>
    <property type="match status" value="1"/>
</dbReference>
<dbReference type="OrthoDB" id="9798386at2"/>
<dbReference type="Gene3D" id="3.40.50.200">
    <property type="entry name" value="Peptidase S8/S53 domain"/>
    <property type="match status" value="1"/>
</dbReference>
<evidence type="ECO:0000256" key="6">
    <source>
        <dbReference type="PROSITE-ProRule" id="PRU01240"/>
    </source>
</evidence>
<feature type="active site" description="Charge relay system" evidence="5 6">
    <location>
        <position position="164"/>
    </location>
</feature>
<dbReference type="RefSeq" id="WP_101331354.1">
    <property type="nucleotide sequence ID" value="NZ_PJNH01000002.1"/>
</dbReference>
<keyword evidence="4 6" id="KW-0720">Serine protease</keyword>
<evidence type="ECO:0000259" key="10">
    <source>
        <dbReference type="Pfam" id="PF00082"/>
    </source>
</evidence>
<evidence type="ECO:0000313" key="11">
    <source>
        <dbReference type="EMBL" id="PKR77746.1"/>
    </source>
</evidence>
<dbReference type="InterPro" id="IPR050131">
    <property type="entry name" value="Peptidase_S8_subtilisin-like"/>
</dbReference>
<dbReference type="GO" id="GO:0004252">
    <property type="term" value="F:serine-type endopeptidase activity"/>
    <property type="evidence" value="ECO:0007669"/>
    <property type="project" value="UniProtKB-UniRule"/>
</dbReference>
<dbReference type="PANTHER" id="PTHR43806:SF65">
    <property type="entry name" value="SERINE PROTEASE APRX"/>
    <property type="match status" value="1"/>
</dbReference>